<accession>A0A6G0VY26</accession>
<evidence type="ECO:0000313" key="4">
    <source>
        <dbReference type="Proteomes" id="UP000478052"/>
    </source>
</evidence>
<proteinExistence type="predicted"/>
<organism evidence="3 4">
    <name type="scientific">Aphis craccivora</name>
    <name type="common">Cowpea aphid</name>
    <dbReference type="NCBI Taxonomy" id="307492"/>
    <lineage>
        <taxon>Eukaryota</taxon>
        <taxon>Metazoa</taxon>
        <taxon>Ecdysozoa</taxon>
        <taxon>Arthropoda</taxon>
        <taxon>Hexapoda</taxon>
        <taxon>Insecta</taxon>
        <taxon>Pterygota</taxon>
        <taxon>Neoptera</taxon>
        <taxon>Paraneoptera</taxon>
        <taxon>Hemiptera</taxon>
        <taxon>Sternorrhyncha</taxon>
        <taxon>Aphidomorpha</taxon>
        <taxon>Aphidoidea</taxon>
        <taxon>Aphididae</taxon>
        <taxon>Aphidini</taxon>
        <taxon>Aphis</taxon>
        <taxon>Aphis</taxon>
    </lineage>
</organism>
<gene>
    <name evidence="3" type="ORF">FWK35_00033152</name>
</gene>
<comment type="caution">
    <text evidence="3">The sequence shown here is derived from an EMBL/GenBank/DDBJ whole genome shotgun (WGS) entry which is preliminary data.</text>
</comment>
<sequence length="355" mass="40225">MNKRKQCGSQFDDDYKARHEKAIHGGKKIKIKHVGTPLNPFEASKKKATVSVPDVPSTSVSTMIATQSSSISLTTESSPSIESTSITESSSITVDKVTNEFLDVKVYENVDIEKPAETKTSETMPEDESFSWMSCAGQVTAFLANLERASDILTNIKTVAVPNPRIFVVEIIDCLSKIHKECEELLHYARKGEKEILEENEKVVVTENEFIDHDPGKRKKEVLSQQDRLYLISLGPFQPKMPVFPANESIVLNKQRRFNSTWYRDFPILEYSIDKDAAFCFSCRLFPFSGGSSEWSSTGVRIWHKMKSRGTKKKGKLTEHFTSQSHQAAMFDYCHFLDKKSHVNVLLDKNLQNQI</sequence>
<evidence type="ECO:0000313" key="3">
    <source>
        <dbReference type="EMBL" id="KAF0713705.1"/>
    </source>
</evidence>
<dbReference type="SMART" id="SM00597">
    <property type="entry name" value="ZnF_TTF"/>
    <property type="match status" value="1"/>
</dbReference>
<reference evidence="3 4" key="1">
    <citation type="submission" date="2019-08" db="EMBL/GenBank/DDBJ databases">
        <title>Whole genome of Aphis craccivora.</title>
        <authorList>
            <person name="Voronova N.V."/>
            <person name="Shulinski R.S."/>
            <person name="Bandarenka Y.V."/>
            <person name="Zhorov D.G."/>
            <person name="Warner D."/>
        </authorList>
    </citation>
    <scope>NUCLEOTIDE SEQUENCE [LARGE SCALE GENOMIC DNA]</scope>
    <source>
        <strain evidence="3">180601</strain>
        <tissue evidence="3">Whole Body</tissue>
    </source>
</reference>
<feature type="region of interest" description="Disordered" evidence="1">
    <location>
        <begin position="68"/>
        <end position="89"/>
    </location>
</feature>
<dbReference type="AlphaFoldDB" id="A0A6G0VY26"/>
<name>A0A6G0VY26_APHCR</name>
<dbReference type="EMBL" id="VUJU01010588">
    <property type="protein sequence ID" value="KAF0713705.1"/>
    <property type="molecule type" value="Genomic_DNA"/>
</dbReference>
<feature type="domain" description="TTF-type" evidence="2">
    <location>
        <begin position="254"/>
        <end position="346"/>
    </location>
</feature>
<evidence type="ECO:0000259" key="2">
    <source>
        <dbReference type="SMART" id="SM00597"/>
    </source>
</evidence>
<dbReference type="Proteomes" id="UP000478052">
    <property type="component" value="Unassembled WGS sequence"/>
</dbReference>
<dbReference type="InterPro" id="IPR006580">
    <property type="entry name" value="Znf_TTF"/>
</dbReference>
<keyword evidence="4" id="KW-1185">Reference proteome</keyword>
<protein>
    <submittedName>
        <fullName evidence="3">Zinc finger MYM-type protein 1-like</fullName>
    </submittedName>
</protein>
<evidence type="ECO:0000256" key="1">
    <source>
        <dbReference type="SAM" id="MobiDB-lite"/>
    </source>
</evidence>
<dbReference type="OrthoDB" id="6627674at2759"/>